<sequence length="272" mass="30682">MSLATDFQSYELSIDNTSKQSVLTQCILQGRMPAVQTLSKHGQGFFNAVGARRSDHIRLDTALRLGMKLHVFEAIGQQRGLDSILPLILGFELHKLLRLPYKTFLTISRALESGRCYDEMLMVVDEELATWWVQYRVQYQQRYADLAFIHSGRREPASAMRPSDRPSQVLHTPWAGLIAAANATSIPRIERISIDPEMHFPSTPFDEGYLSQYSETEYCDSSDHRIAVPSVSSRTASCVELFADPSVYSLPASQTLPMAWRLDHGIGSHYMP</sequence>
<name>A0A9Q8PB66_PASFU</name>
<protein>
    <submittedName>
        <fullName evidence="1">Uncharacterized protein</fullName>
    </submittedName>
</protein>
<gene>
    <name evidence="1" type="ORF">CLAFUR5_07202</name>
</gene>
<dbReference type="Proteomes" id="UP000756132">
    <property type="component" value="Chromosome 6"/>
</dbReference>
<organism evidence="1 2">
    <name type="scientific">Passalora fulva</name>
    <name type="common">Tomato leaf mold</name>
    <name type="synonym">Cladosporium fulvum</name>
    <dbReference type="NCBI Taxonomy" id="5499"/>
    <lineage>
        <taxon>Eukaryota</taxon>
        <taxon>Fungi</taxon>
        <taxon>Dikarya</taxon>
        <taxon>Ascomycota</taxon>
        <taxon>Pezizomycotina</taxon>
        <taxon>Dothideomycetes</taxon>
        <taxon>Dothideomycetidae</taxon>
        <taxon>Mycosphaerellales</taxon>
        <taxon>Mycosphaerellaceae</taxon>
        <taxon>Fulvia</taxon>
    </lineage>
</organism>
<dbReference type="RefSeq" id="XP_047763582.1">
    <property type="nucleotide sequence ID" value="XM_047906350.1"/>
</dbReference>
<dbReference type="EMBL" id="CP090168">
    <property type="protein sequence ID" value="UJO19216.1"/>
    <property type="molecule type" value="Genomic_DNA"/>
</dbReference>
<proteinExistence type="predicted"/>
<evidence type="ECO:0000313" key="2">
    <source>
        <dbReference type="Proteomes" id="UP000756132"/>
    </source>
</evidence>
<reference evidence="1" key="2">
    <citation type="journal article" date="2022" name="Microb. Genom.">
        <title>A chromosome-scale genome assembly of the tomato pathogen Cladosporium fulvum reveals a compartmentalized genome architecture and the presence of a dispensable chromosome.</title>
        <authorList>
            <person name="Zaccaron A.Z."/>
            <person name="Chen L.H."/>
            <person name="Samaras A."/>
            <person name="Stergiopoulos I."/>
        </authorList>
    </citation>
    <scope>NUCLEOTIDE SEQUENCE</scope>
    <source>
        <strain evidence="1">Race5_Kim</strain>
    </source>
</reference>
<dbReference type="GeneID" id="71987080"/>
<evidence type="ECO:0000313" key="1">
    <source>
        <dbReference type="EMBL" id="UJO19216.1"/>
    </source>
</evidence>
<keyword evidence="2" id="KW-1185">Reference proteome</keyword>
<dbReference type="KEGG" id="ffu:CLAFUR5_07202"/>
<accession>A0A9Q8PB66</accession>
<dbReference type="AlphaFoldDB" id="A0A9Q8PB66"/>
<reference evidence="1" key="1">
    <citation type="submission" date="2021-12" db="EMBL/GenBank/DDBJ databases">
        <authorList>
            <person name="Zaccaron A."/>
            <person name="Stergiopoulos I."/>
        </authorList>
    </citation>
    <scope>NUCLEOTIDE SEQUENCE</scope>
    <source>
        <strain evidence="1">Race5_Kim</strain>
    </source>
</reference>